<protein>
    <submittedName>
        <fullName evidence="3">Putative dehydrogenase</fullName>
    </submittedName>
</protein>
<dbReference type="eggNOG" id="COG0300">
    <property type="taxonomic scope" value="Bacteria"/>
</dbReference>
<dbReference type="CDD" id="cd05233">
    <property type="entry name" value="SDR_c"/>
    <property type="match status" value="1"/>
</dbReference>
<dbReference type="InterPro" id="IPR036291">
    <property type="entry name" value="NAD(P)-bd_dom_sf"/>
</dbReference>
<evidence type="ECO:0000313" key="4">
    <source>
        <dbReference type="Proteomes" id="UP000028702"/>
    </source>
</evidence>
<dbReference type="STRING" id="1333998.M2A_2616"/>
<sequence>MANGQKDNETARKEGTGRHALITGASAGIGKDLAEVFARSGFDLVLVARREKRLHEIARDLEHRFAVTVHAVTLDLSEPGAAEWLHNEMRMRGLNIDALVCNAGFGVAGFYRDTSWADQHALCQVMMTGVAELCHRFAPDMGARGYGRILNVASLAGFLPPAPGGTLYIPAKAFEIKLSQALALEYTGENVHVTALCPGFTYTEFHDVMGTRAAMSSMPRFMWMKSMRVAEEGYKAVMQGKPVHIPGRLNRFIAWLAWALPSPAVNAILRRQALYAKKP</sequence>
<dbReference type="GO" id="GO:0016491">
    <property type="term" value="F:oxidoreductase activity"/>
    <property type="evidence" value="ECO:0007669"/>
    <property type="project" value="UniProtKB-KW"/>
</dbReference>
<dbReference type="PRINTS" id="PR00081">
    <property type="entry name" value="GDHRDH"/>
</dbReference>
<dbReference type="SUPFAM" id="SSF51735">
    <property type="entry name" value="NAD(P)-binding Rossmann-fold domains"/>
    <property type="match status" value="1"/>
</dbReference>
<dbReference type="InterPro" id="IPR002347">
    <property type="entry name" value="SDR_fam"/>
</dbReference>
<dbReference type="Proteomes" id="UP000028702">
    <property type="component" value="Unassembled WGS sequence"/>
</dbReference>
<dbReference type="GO" id="GO:0016020">
    <property type="term" value="C:membrane"/>
    <property type="evidence" value="ECO:0007669"/>
    <property type="project" value="TreeGrafter"/>
</dbReference>
<keyword evidence="2" id="KW-0560">Oxidoreductase</keyword>
<dbReference type="RefSeq" id="WP_045448380.1">
    <property type="nucleotide sequence ID" value="NZ_BBIO01000015.1"/>
</dbReference>
<comment type="similarity">
    <text evidence="1">Belongs to the short-chain dehydrogenases/reductases (SDR) family.</text>
</comment>
<dbReference type="PANTHER" id="PTHR44196">
    <property type="entry name" value="DEHYDROGENASE/REDUCTASE SDR FAMILY MEMBER 7B"/>
    <property type="match status" value="1"/>
</dbReference>
<reference evidence="3 4" key="1">
    <citation type="submission" date="2014-07" db="EMBL/GenBank/DDBJ databases">
        <title>Tepidicaulis marinum gen. nov., sp. nov., a novel marine bacterium denitrifying nitrate to nitrous oxide strictly under microaerobic conditions.</title>
        <authorList>
            <person name="Takeuchi M."/>
            <person name="Yamagishi T."/>
            <person name="Kamagata Y."/>
            <person name="Oshima K."/>
            <person name="Hattori M."/>
            <person name="Katayama T."/>
            <person name="Hanada S."/>
            <person name="Tamaki H."/>
            <person name="Marumo K."/>
            <person name="Maeda H."/>
            <person name="Nedachi M."/>
            <person name="Iwasaki W."/>
            <person name="Suwa Y."/>
            <person name="Sakata S."/>
        </authorList>
    </citation>
    <scope>NUCLEOTIDE SEQUENCE [LARGE SCALE GENOMIC DNA]</scope>
    <source>
        <strain evidence="3 4">MA2</strain>
    </source>
</reference>
<name>A0A081BDJ9_9HYPH</name>
<dbReference type="Pfam" id="PF00106">
    <property type="entry name" value="adh_short"/>
    <property type="match status" value="1"/>
</dbReference>
<evidence type="ECO:0000313" key="3">
    <source>
        <dbReference type="EMBL" id="GAK46117.1"/>
    </source>
</evidence>
<organism evidence="3 4">
    <name type="scientific">Tepidicaulis marinus</name>
    <dbReference type="NCBI Taxonomy" id="1333998"/>
    <lineage>
        <taxon>Bacteria</taxon>
        <taxon>Pseudomonadati</taxon>
        <taxon>Pseudomonadota</taxon>
        <taxon>Alphaproteobacteria</taxon>
        <taxon>Hyphomicrobiales</taxon>
        <taxon>Parvibaculaceae</taxon>
        <taxon>Tepidicaulis</taxon>
    </lineage>
</organism>
<evidence type="ECO:0000256" key="1">
    <source>
        <dbReference type="ARBA" id="ARBA00006484"/>
    </source>
</evidence>
<dbReference type="AlphaFoldDB" id="A0A081BDJ9"/>
<proteinExistence type="inferred from homology"/>
<evidence type="ECO:0000256" key="2">
    <source>
        <dbReference type="ARBA" id="ARBA00023002"/>
    </source>
</evidence>
<accession>A0A081BDJ9</accession>
<keyword evidence="4" id="KW-1185">Reference proteome</keyword>
<dbReference type="Gene3D" id="3.40.50.720">
    <property type="entry name" value="NAD(P)-binding Rossmann-like Domain"/>
    <property type="match status" value="1"/>
</dbReference>
<dbReference type="EMBL" id="BBIO01000015">
    <property type="protein sequence ID" value="GAK46117.1"/>
    <property type="molecule type" value="Genomic_DNA"/>
</dbReference>
<dbReference type="PIRSF" id="PIRSF000126">
    <property type="entry name" value="11-beta-HSD1"/>
    <property type="match status" value="1"/>
</dbReference>
<gene>
    <name evidence="3" type="ORF">M2A_2616</name>
</gene>
<dbReference type="PANTHER" id="PTHR44196:SF2">
    <property type="entry name" value="SHORT-CHAIN DEHYDROGENASE-RELATED"/>
    <property type="match status" value="1"/>
</dbReference>
<comment type="caution">
    <text evidence="3">The sequence shown here is derived from an EMBL/GenBank/DDBJ whole genome shotgun (WGS) entry which is preliminary data.</text>
</comment>